<evidence type="ECO:0000313" key="2">
    <source>
        <dbReference type="Proteomes" id="UP000278035"/>
    </source>
</evidence>
<evidence type="ECO:0000313" key="1">
    <source>
        <dbReference type="EMBL" id="AZG73067.1"/>
    </source>
</evidence>
<name>A0A3G8LUA3_9GAMM</name>
<keyword evidence="2" id="KW-1185">Reference proteome</keyword>
<protein>
    <submittedName>
        <fullName evidence="1">DUF2835 family protein</fullName>
    </submittedName>
</protein>
<organism evidence="1 2">
    <name type="scientific">Shewanella livingstonensis</name>
    <dbReference type="NCBI Taxonomy" id="150120"/>
    <lineage>
        <taxon>Bacteria</taxon>
        <taxon>Pseudomonadati</taxon>
        <taxon>Pseudomonadota</taxon>
        <taxon>Gammaproteobacteria</taxon>
        <taxon>Alteromonadales</taxon>
        <taxon>Shewanellaceae</taxon>
        <taxon>Shewanella</taxon>
    </lineage>
</organism>
<dbReference type="InterPro" id="IPR021363">
    <property type="entry name" value="DUF2835"/>
</dbReference>
<sequence length="72" mass="8361">MMELLFSLNVSYEAFLPYYQGLAEKVQVRDHQGRVLHINGKYFRPYLTPQGIHGQFKLVLSSEGNFKSLNKL</sequence>
<accession>A0A3G8LUA3</accession>
<dbReference type="EMBL" id="CP034015">
    <property type="protein sequence ID" value="AZG73067.1"/>
    <property type="molecule type" value="Genomic_DNA"/>
</dbReference>
<dbReference type="OrthoDB" id="5600793at2"/>
<dbReference type="Proteomes" id="UP000278035">
    <property type="component" value="Chromosome"/>
</dbReference>
<proteinExistence type="predicted"/>
<dbReference type="AlphaFoldDB" id="A0A3G8LUA3"/>
<dbReference type="KEGG" id="slj:EGC82_10005"/>
<dbReference type="Pfam" id="PF11197">
    <property type="entry name" value="DUF2835"/>
    <property type="match status" value="1"/>
</dbReference>
<gene>
    <name evidence="1" type="ORF">EGC82_10005</name>
</gene>
<reference evidence="2" key="1">
    <citation type="submission" date="2018-11" db="EMBL/GenBank/DDBJ databases">
        <title>Shewanella sp. M2.</title>
        <authorList>
            <person name="Hwang Y.J."/>
            <person name="Hwang C.Y."/>
        </authorList>
    </citation>
    <scope>NUCLEOTIDE SEQUENCE [LARGE SCALE GENOMIC DNA]</scope>
    <source>
        <strain evidence="2">LMG 19866</strain>
    </source>
</reference>